<comment type="caution">
    <text evidence="2">The sequence shown here is derived from an EMBL/GenBank/DDBJ whole genome shotgun (WGS) entry which is preliminary data.</text>
</comment>
<accession>A0ABP1RV59</accession>
<feature type="signal peptide" evidence="1">
    <location>
        <begin position="1"/>
        <end position="21"/>
    </location>
</feature>
<protein>
    <recommendedName>
        <fullName evidence="4">Cubilin</fullName>
    </recommendedName>
</protein>
<reference evidence="2 3" key="1">
    <citation type="submission" date="2024-08" db="EMBL/GenBank/DDBJ databases">
        <authorList>
            <person name="Cucini C."/>
            <person name="Frati F."/>
        </authorList>
    </citation>
    <scope>NUCLEOTIDE SEQUENCE [LARGE SCALE GENOMIC DNA]</scope>
</reference>
<name>A0ABP1RV59_9HEXA</name>
<sequence length="297" mass="32207">MSPNLHIFLLLVGTTIVPSFSQDETIKAIKKKVHVTDILSANTTQFSSNLRNGILSTCGGVHTSTSATISYKNGATISPNERCVWVINPAGSSNYSLSVATLGLQIQTGVTGITASCFNMRGSTAFSSVAITRTGTVSLPSVCHSLVITFYSGPNVGTSRGFSLSYSRRTANGLSSGSSRNYILNAAQQQIRHPANADTQYTNKELTLFAFPPPNNVYSSARKTLVTYMQVSLERTSCWDRIHAYRFRPSGWTVLSELCGDVEFKQWTDADVILVTFTSDGSVLGRGFHILRTNLPL</sequence>
<gene>
    <name evidence="2" type="ORF">ODALV1_LOCUS26348</name>
</gene>
<evidence type="ECO:0000256" key="1">
    <source>
        <dbReference type="SAM" id="SignalP"/>
    </source>
</evidence>
<dbReference type="Gene3D" id="2.60.120.290">
    <property type="entry name" value="Spermadhesin, CUB domain"/>
    <property type="match status" value="1"/>
</dbReference>
<evidence type="ECO:0000313" key="3">
    <source>
        <dbReference type="Proteomes" id="UP001642540"/>
    </source>
</evidence>
<dbReference type="Proteomes" id="UP001642540">
    <property type="component" value="Unassembled WGS sequence"/>
</dbReference>
<keyword evidence="3" id="KW-1185">Reference proteome</keyword>
<evidence type="ECO:0000313" key="2">
    <source>
        <dbReference type="EMBL" id="CAL8136235.1"/>
    </source>
</evidence>
<keyword evidence="1" id="KW-0732">Signal</keyword>
<dbReference type="SUPFAM" id="SSF49854">
    <property type="entry name" value="Spermadhesin, CUB domain"/>
    <property type="match status" value="2"/>
</dbReference>
<evidence type="ECO:0008006" key="4">
    <source>
        <dbReference type="Google" id="ProtNLM"/>
    </source>
</evidence>
<feature type="chain" id="PRO_5046729210" description="Cubilin" evidence="1">
    <location>
        <begin position="22"/>
        <end position="297"/>
    </location>
</feature>
<proteinExistence type="predicted"/>
<dbReference type="InterPro" id="IPR035914">
    <property type="entry name" value="Sperma_CUB_dom_sf"/>
</dbReference>
<organism evidence="2 3">
    <name type="scientific">Orchesella dallaii</name>
    <dbReference type="NCBI Taxonomy" id="48710"/>
    <lineage>
        <taxon>Eukaryota</taxon>
        <taxon>Metazoa</taxon>
        <taxon>Ecdysozoa</taxon>
        <taxon>Arthropoda</taxon>
        <taxon>Hexapoda</taxon>
        <taxon>Collembola</taxon>
        <taxon>Entomobryomorpha</taxon>
        <taxon>Entomobryoidea</taxon>
        <taxon>Orchesellidae</taxon>
        <taxon>Orchesellinae</taxon>
        <taxon>Orchesella</taxon>
    </lineage>
</organism>
<dbReference type="EMBL" id="CAXLJM020000111">
    <property type="protein sequence ID" value="CAL8136235.1"/>
    <property type="molecule type" value="Genomic_DNA"/>
</dbReference>